<accession>A0ABR4J8K4</accession>
<dbReference type="PANTHER" id="PTHR48079">
    <property type="entry name" value="PROTEIN YEEZ"/>
    <property type="match status" value="1"/>
</dbReference>
<dbReference type="SUPFAM" id="SSF51735">
    <property type="entry name" value="NAD(P)-binding Rossmann-fold domains"/>
    <property type="match status" value="1"/>
</dbReference>
<dbReference type="EMBL" id="JBFXLR010000125">
    <property type="protein sequence ID" value="KAL2836072.1"/>
    <property type="molecule type" value="Genomic_DNA"/>
</dbReference>
<reference evidence="2 3" key="1">
    <citation type="submission" date="2024-07" db="EMBL/GenBank/DDBJ databases">
        <title>Section-level genome sequencing and comparative genomics of Aspergillus sections Usti and Cavernicolus.</title>
        <authorList>
            <consortium name="Lawrence Berkeley National Laboratory"/>
            <person name="Nybo J.L."/>
            <person name="Vesth T.C."/>
            <person name="Theobald S."/>
            <person name="Frisvad J.C."/>
            <person name="Larsen T.O."/>
            <person name="Kjaerboelling I."/>
            <person name="Rothschild-Mancinelli K."/>
            <person name="Lyhne E.K."/>
            <person name="Kogle M.E."/>
            <person name="Barry K."/>
            <person name="Clum A."/>
            <person name="Na H."/>
            <person name="Ledsgaard L."/>
            <person name="Lin J."/>
            <person name="Lipzen A."/>
            <person name="Kuo A."/>
            <person name="Riley R."/>
            <person name="Mondo S."/>
            <person name="LaButti K."/>
            <person name="Haridas S."/>
            <person name="Pangalinan J."/>
            <person name="Salamov A.A."/>
            <person name="Simmons B.A."/>
            <person name="Magnuson J.K."/>
            <person name="Chen J."/>
            <person name="Drula E."/>
            <person name="Henrissat B."/>
            <person name="Wiebenga A."/>
            <person name="Lubbers R.J."/>
            <person name="Gomes A.C."/>
            <person name="Macurrencykelacurrency M.R."/>
            <person name="Stajich J."/>
            <person name="Grigoriev I.V."/>
            <person name="Mortensen U.H."/>
            <person name="De vries R.P."/>
            <person name="Baker S.E."/>
            <person name="Andersen M.R."/>
        </authorList>
    </citation>
    <scope>NUCLEOTIDE SEQUENCE [LARGE SCALE GENOMIC DNA]</scope>
    <source>
        <strain evidence="2 3">CBS 756.74</strain>
    </source>
</reference>
<keyword evidence="3" id="KW-1185">Reference proteome</keyword>
<organism evidence="2 3">
    <name type="scientific">Aspergillus pseudodeflectus</name>
    <dbReference type="NCBI Taxonomy" id="176178"/>
    <lineage>
        <taxon>Eukaryota</taxon>
        <taxon>Fungi</taxon>
        <taxon>Dikarya</taxon>
        <taxon>Ascomycota</taxon>
        <taxon>Pezizomycotina</taxon>
        <taxon>Eurotiomycetes</taxon>
        <taxon>Eurotiomycetidae</taxon>
        <taxon>Eurotiales</taxon>
        <taxon>Aspergillaceae</taxon>
        <taxon>Aspergillus</taxon>
        <taxon>Aspergillus subgen. Nidulantes</taxon>
    </lineage>
</organism>
<comment type="caution">
    <text evidence="2">The sequence shown here is derived from an EMBL/GenBank/DDBJ whole genome shotgun (WGS) entry which is preliminary data.</text>
</comment>
<proteinExistence type="predicted"/>
<dbReference type="InterPro" id="IPR051783">
    <property type="entry name" value="NAD(P)-dependent_oxidoreduct"/>
</dbReference>
<dbReference type="PANTHER" id="PTHR48079:SF6">
    <property type="entry name" value="NAD(P)-BINDING DOMAIN-CONTAINING PROTEIN-RELATED"/>
    <property type="match status" value="1"/>
</dbReference>
<dbReference type="InterPro" id="IPR036291">
    <property type="entry name" value="NAD(P)-bd_dom_sf"/>
</dbReference>
<dbReference type="InterPro" id="IPR001509">
    <property type="entry name" value="Epimerase_deHydtase"/>
</dbReference>
<gene>
    <name evidence="2" type="ORF">BJX68DRAFT_274708</name>
</gene>
<name>A0ABR4J8K4_9EURO</name>
<evidence type="ECO:0000313" key="2">
    <source>
        <dbReference type="EMBL" id="KAL2836072.1"/>
    </source>
</evidence>
<dbReference type="RefSeq" id="XP_070891938.1">
    <property type="nucleotide sequence ID" value="XM_071047707.1"/>
</dbReference>
<dbReference type="Pfam" id="PF01370">
    <property type="entry name" value="Epimerase"/>
    <property type="match status" value="1"/>
</dbReference>
<feature type="domain" description="NAD-dependent epimerase/dehydratase" evidence="1">
    <location>
        <begin position="7"/>
        <end position="240"/>
    </location>
</feature>
<dbReference type="Proteomes" id="UP001610444">
    <property type="component" value="Unassembled WGS sequence"/>
</dbReference>
<sequence>MTADAKILLTGATGFIGGSILTALLQSSHSSIQSSPITCLLRDANRAALLTSTYGERVNPVVYNGLDDLETTTAVAAQHDLVINTTLGYHSASTKALLRGLAQRKDQSRRDVWFIHTSGTSNIGDKPITQPAALKEFDDLVDDVYAYEKALEAAEPYAQRTTELGVIDTGLELGVKTLVIMSPIIYGNGTGLFNKVSVHTQYMKAMLEIGHAVVVGDGSGVWDHVHIADLAELYRLVVLNILEQEGKALPTGKKGIIFSANGRHSWLEYSQLVADACYERGLLSERKVTGLTLKEAAETLLPRLGFATNVFGKEQLKLTAEGFCSNERTVANVARSIGWNPVKGRDAWEQSFRDDVDAIQS</sequence>
<dbReference type="GeneID" id="98162871"/>
<evidence type="ECO:0000313" key="3">
    <source>
        <dbReference type="Proteomes" id="UP001610444"/>
    </source>
</evidence>
<evidence type="ECO:0000259" key="1">
    <source>
        <dbReference type="Pfam" id="PF01370"/>
    </source>
</evidence>
<protein>
    <recommendedName>
        <fullName evidence="1">NAD-dependent epimerase/dehydratase domain-containing protein</fullName>
    </recommendedName>
</protein>
<dbReference type="Gene3D" id="3.40.50.720">
    <property type="entry name" value="NAD(P)-binding Rossmann-like Domain"/>
    <property type="match status" value="1"/>
</dbReference>